<dbReference type="EMBL" id="JAGRRH010000013">
    <property type="protein sequence ID" value="KAG7359539.1"/>
    <property type="molecule type" value="Genomic_DNA"/>
</dbReference>
<comment type="caution">
    <text evidence="1">The sequence shown here is derived from an EMBL/GenBank/DDBJ whole genome shotgun (WGS) entry which is preliminary data.</text>
</comment>
<sequence>MCVGCPIKSGNSCKPTKKELDEHFEELEREAEPIATRYVREVTGESTLRDGEDNMLYLPPFMTMRRCYGKFCLDKRGMRVITTNNGNTSSVPATPDGETKRVPSWSGYCTYWKDNYRNLRIRKPTEDICNYCYKIYNFHKFRSTKKESSVAEEGKEPENLEGLFEERVHQFEEWPDRDTMGILDLPPHVFTTSKKPVSPPFLELIVSKYEIMISL</sequence>
<evidence type="ECO:0000313" key="2">
    <source>
        <dbReference type="EMBL" id="KAG7359539.1"/>
    </source>
</evidence>
<dbReference type="EMBL" id="JAGRRH010000016">
    <property type="protein sequence ID" value="KAG7353368.1"/>
    <property type="molecule type" value="Genomic_DNA"/>
</dbReference>
<accession>A0A9K3PN27</accession>
<evidence type="ECO:0000313" key="3">
    <source>
        <dbReference type="Proteomes" id="UP000693970"/>
    </source>
</evidence>
<reference evidence="1" key="2">
    <citation type="submission" date="2021-04" db="EMBL/GenBank/DDBJ databases">
        <authorList>
            <person name="Podell S."/>
        </authorList>
    </citation>
    <scope>NUCLEOTIDE SEQUENCE</scope>
    <source>
        <strain evidence="1">Hildebrandi</strain>
    </source>
</reference>
<reference evidence="1" key="1">
    <citation type="journal article" date="2021" name="Sci. Rep.">
        <title>Diploid genomic architecture of Nitzschia inconspicua, an elite biomass production diatom.</title>
        <authorList>
            <person name="Oliver A."/>
            <person name="Podell S."/>
            <person name="Pinowska A."/>
            <person name="Traller J.C."/>
            <person name="Smith S.R."/>
            <person name="McClure R."/>
            <person name="Beliaev A."/>
            <person name="Bohutskyi P."/>
            <person name="Hill E.A."/>
            <person name="Rabines A."/>
            <person name="Zheng H."/>
            <person name="Allen L.Z."/>
            <person name="Kuo A."/>
            <person name="Grigoriev I.V."/>
            <person name="Allen A.E."/>
            <person name="Hazlebeck D."/>
            <person name="Allen E.E."/>
        </authorList>
    </citation>
    <scope>NUCLEOTIDE SEQUENCE</scope>
    <source>
        <strain evidence="1">Hildebrandi</strain>
    </source>
</reference>
<proteinExistence type="predicted"/>
<dbReference type="AlphaFoldDB" id="A0A9K3PN27"/>
<organism evidence="1 3">
    <name type="scientific">Nitzschia inconspicua</name>
    <dbReference type="NCBI Taxonomy" id="303405"/>
    <lineage>
        <taxon>Eukaryota</taxon>
        <taxon>Sar</taxon>
        <taxon>Stramenopiles</taxon>
        <taxon>Ochrophyta</taxon>
        <taxon>Bacillariophyta</taxon>
        <taxon>Bacillariophyceae</taxon>
        <taxon>Bacillariophycidae</taxon>
        <taxon>Bacillariales</taxon>
        <taxon>Bacillariaceae</taxon>
        <taxon>Nitzschia</taxon>
    </lineage>
</organism>
<name>A0A9K3PN27_9STRA</name>
<gene>
    <name evidence="1" type="ORF">IV203_002723</name>
    <name evidence="2" type="ORF">IV203_034637</name>
</gene>
<evidence type="ECO:0000313" key="1">
    <source>
        <dbReference type="EMBL" id="KAG7353368.1"/>
    </source>
</evidence>
<dbReference type="Proteomes" id="UP000693970">
    <property type="component" value="Unassembled WGS sequence"/>
</dbReference>
<protein>
    <submittedName>
        <fullName evidence="1">Uncharacterized protein</fullName>
    </submittedName>
</protein>
<keyword evidence="3" id="KW-1185">Reference proteome</keyword>